<comment type="similarity">
    <text evidence="1">Belongs to the SMC family. SbcC subfamily.</text>
</comment>
<comment type="subunit">
    <text evidence="2">Heterodimer of SbcC and SbcD.</text>
</comment>
<sequence length="1180" mass="128758">MKPIMLRLSGLQSYREAQEVDFERLCEAGVFGIFGPTGSGKSSILDAVTLALYGKVERAANGTQGIMNQAEKQLAVAFTFELAGAGEKRRYRVERQFKRSGDVTVNNSLSRFVEITETGDVVLADKLAEVTRFVEERIGLNMQDFTRAVVLPQGKFAEFLSLTGKERRSMLQRLFRLERFGDGLALKLSQRMKAAEAALNEAAAEQLGLGDASAAAVDAAAERYREAAAAQAAARTALAVAEQQHAERLQVRERLEALRTKEAMQAKLHADAPRIAALARELQRLAAAERLAPALAAAGAAEAALRAAASRREAAGLAHAARLEAATAAAAAFTAAAAEAAAAEPRLALRLDQLAGAQRLEGEAAALAASTAAGEHRYADASARQRSYGELAAAAQDKLGRAAAKQSELKAELKTIELTAADRDQRNALSKRLQLHDGLKQQLDNTQREAAALAEQNKQIRLKLEASAAKRSAALHVLARDFNDLQSSLTELHQLEQELQHINDCLPEWLTGIRTLQREQHRQQLAAQLADELKDGEACPVCGSCTHPLLQGNIAEPVHIHEADEAIASWEKLLQQAQKLLLRAAPLRSRVEAALERSQEIIRSTSLTDQSDSAIEDQSAHEELLISMPSLAAVQASLLGSASGQLEAAAASETIGRSYDVSAIAGTFGAIASALAQADEICSVQDRLFTAKEAEWSINRKQYSDTVRQCELIAGELHSSKKLAAAAGTKHQETLDAWKAEITQWQVQFGDAVQLDQAHVRLAELDRRDQSSHELRTRLDRSVSFIEETAGQLKENEKLAQAAQLEAVELSVHLASQRRQLDDKYKQLLEWTGGTPAVELIAAAEKELAALRDKLQKAKQAHETVQTALNEAAEQRSAAVEAEQTAIARHEEAEQTWSSALSESPFESADEVSRLQPLLAQQERMLEDITRYREAEQQLAAQIELLRDQLQGRSLTDEEWEQCVTALHLARSSNEAALQTEAKAERDLEELKAKQNRWNALEEKRAGMEQLTGRLKSLQTVFRGNAFVEYVAEEQLVQVCRAASERLGFLTKRRYALEVDSGGGFVIRDDANGGIRRPVSTLSGGETFLASLALALALSGQIQLRGKYPLQFFFLDEGFGTLDPELLDTVITALEKLHNDTLSVGVISHVPELRARLPRRLIVSASEPSGRGSMVELETM</sequence>
<comment type="caution">
    <text evidence="6">The sequence shown here is derived from an EMBL/GenBank/DDBJ whole genome shotgun (WGS) entry which is preliminary data.</text>
</comment>
<dbReference type="EMBL" id="JBHSOW010000080">
    <property type="protein sequence ID" value="MFC5651755.1"/>
    <property type="molecule type" value="Genomic_DNA"/>
</dbReference>
<feature type="coiled-coil region" evidence="4">
    <location>
        <begin position="974"/>
        <end position="1011"/>
    </location>
</feature>
<evidence type="ECO:0000256" key="2">
    <source>
        <dbReference type="ARBA" id="ARBA00011322"/>
    </source>
</evidence>
<dbReference type="PANTHER" id="PTHR32114">
    <property type="entry name" value="ABC TRANSPORTER ABCH.3"/>
    <property type="match status" value="1"/>
</dbReference>
<gene>
    <name evidence="6" type="ORF">ACFPYJ_22080</name>
</gene>
<keyword evidence="7" id="KW-1185">Reference proteome</keyword>
<dbReference type="Gene3D" id="3.40.50.300">
    <property type="entry name" value="P-loop containing nucleotide triphosphate hydrolases"/>
    <property type="match status" value="2"/>
</dbReference>
<dbReference type="SUPFAM" id="SSF52540">
    <property type="entry name" value="P-loop containing nucleoside triphosphate hydrolases"/>
    <property type="match status" value="1"/>
</dbReference>
<reference evidence="7" key="1">
    <citation type="journal article" date="2019" name="Int. J. Syst. Evol. Microbiol.">
        <title>The Global Catalogue of Microorganisms (GCM) 10K type strain sequencing project: providing services to taxonomists for standard genome sequencing and annotation.</title>
        <authorList>
            <consortium name="The Broad Institute Genomics Platform"/>
            <consortium name="The Broad Institute Genome Sequencing Center for Infectious Disease"/>
            <person name="Wu L."/>
            <person name="Ma J."/>
        </authorList>
    </citation>
    <scope>NUCLEOTIDE SEQUENCE [LARGE SCALE GENOMIC DNA]</scope>
    <source>
        <strain evidence="7">CGMCC 1.3240</strain>
    </source>
</reference>
<accession>A0ABW0W1J6</accession>
<dbReference type="PANTHER" id="PTHR32114:SF2">
    <property type="entry name" value="ABC TRANSPORTER ABCH.3"/>
    <property type="match status" value="1"/>
</dbReference>
<dbReference type="Pfam" id="PF13558">
    <property type="entry name" value="SbcC_Walker_B"/>
    <property type="match status" value="1"/>
</dbReference>
<dbReference type="InterPro" id="IPR027417">
    <property type="entry name" value="P-loop_NTPase"/>
</dbReference>
<protein>
    <recommendedName>
        <fullName evidence="3">Nuclease SbcCD subunit C</fullName>
    </recommendedName>
</protein>
<evidence type="ECO:0000259" key="5">
    <source>
        <dbReference type="Pfam" id="PF13476"/>
    </source>
</evidence>
<feature type="coiled-coil region" evidence="4">
    <location>
        <begin position="436"/>
        <end position="463"/>
    </location>
</feature>
<dbReference type="Proteomes" id="UP001596047">
    <property type="component" value="Unassembled WGS sequence"/>
</dbReference>
<dbReference type="InterPro" id="IPR038729">
    <property type="entry name" value="Rad50/SbcC_AAA"/>
</dbReference>
<evidence type="ECO:0000256" key="3">
    <source>
        <dbReference type="ARBA" id="ARBA00013368"/>
    </source>
</evidence>
<evidence type="ECO:0000256" key="4">
    <source>
        <dbReference type="SAM" id="Coils"/>
    </source>
</evidence>
<keyword evidence="4" id="KW-0175">Coiled coil</keyword>
<proteinExistence type="inferred from homology"/>
<dbReference type="RefSeq" id="WP_379190383.1">
    <property type="nucleotide sequence ID" value="NZ_JBHSOW010000080.1"/>
</dbReference>
<feature type="coiled-coil region" evidence="4">
    <location>
        <begin position="841"/>
        <end position="885"/>
    </location>
</feature>
<feature type="domain" description="Rad50/SbcC-type AAA" evidence="5">
    <location>
        <begin position="6"/>
        <end position="212"/>
    </location>
</feature>
<organism evidence="6 7">
    <name type="scientific">Paenibacillus solisilvae</name>
    <dbReference type="NCBI Taxonomy" id="2486751"/>
    <lineage>
        <taxon>Bacteria</taxon>
        <taxon>Bacillati</taxon>
        <taxon>Bacillota</taxon>
        <taxon>Bacilli</taxon>
        <taxon>Bacillales</taxon>
        <taxon>Paenibacillaceae</taxon>
        <taxon>Paenibacillus</taxon>
    </lineage>
</organism>
<name>A0ABW0W1J6_9BACL</name>
<evidence type="ECO:0000256" key="1">
    <source>
        <dbReference type="ARBA" id="ARBA00006930"/>
    </source>
</evidence>
<dbReference type="Pfam" id="PF13476">
    <property type="entry name" value="AAA_23"/>
    <property type="match status" value="1"/>
</dbReference>
<evidence type="ECO:0000313" key="6">
    <source>
        <dbReference type="EMBL" id="MFC5651755.1"/>
    </source>
</evidence>
<evidence type="ECO:0000313" key="7">
    <source>
        <dbReference type="Proteomes" id="UP001596047"/>
    </source>
</evidence>